<dbReference type="Proteomes" id="UP000005239">
    <property type="component" value="Unassembled WGS sequence"/>
</dbReference>
<feature type="compositionally biased region" description="Basic and acidic residues" evidence="1">
    <location>
        <begin position="95"/>
        <end position="109"/>
    </location>
</feature>
<accession>A0A2A6BBT3</accession>
<reference evidence="3" key="1">
    <citation type="journal article" date="2008" name="Nat. Genet.">
        <title>The Pristionchus pacificus genome provides a unique perspective on nematode lifestyle and parasitism.</title>
        <authorList>
            <person name="Dieterich C."/>
            <person name="Clifton S.W."/>
            <person name="Schuster L.N."/>
            <person name="Chinwalla A."/>
            <person name="Delehaunty K."/>
            <person name="Dinkelacker I."/>
            <person name="Fulton L."/>
            <person name="Fulton R."/>
            <person name="Godfrey J."/>
            <person name="Minx P."/>
            <person name="Mitreva M."/>
            <person name="Roeseler W."/>
            <person name="Tian H."/>
            <person name="Witte H."/>
            <person name="Yang S.P."/>
            <person name="Wilson R.K."/>
            <person name="Sommer R.J."/>
        </authorList>
    </citation>
    <scope>NUCLEOTIDE SEQUENCE [LARGE SCALE GENOMIC DNA]</scope>
    <source>
        <strain evidence="3">PS312</strain>
    </source>
</reference>
<evidence type="ECO:0000313" key="2">
    <source>
        <dbReference type="EnsemblMetazoa" id="PPA21854.1"/>
    </source>
</evidence>
<feature type="region of interest" description="Disordered" evidence="1">
    <location>
        <begin position="86"/>
        <end position="109"/>
    </location>
</feature>
<reference evidence="2" key="2">
    <citation type="submission" date="2022-06" db="UniProtKB">
        <authorList>
            <consortium name="EnsemblMetazoa"/>
        </authorList>
    </citation>
    <scope>IDENTIFICATION</scope>
    <source>
        <strain evidence="2">PS312</strain>
    </source>
</reference>
<evidence type="ECO:0000313" key="3">
    <source>
        <dbReference type="Proteomes" id="UP000005239"/>
    </source>
</evidence>
<gene>
    <name evidence="2" type="primary">WBGene00111408</name>
</gene>
<protein>
    <submittedName>
        <fullName evidence="2">Uncharacterized protein</fullName>
    </submittedName>
</protein>
<name>A0A2A6BBT3_PRIPA</name>
<keyword evidence="3" id="KW-1185">Reference proteome</keyword>
<dbReference type="EnsemblMetazoa" id="PPA21854.1">
    <property type="protein sequence ID" value="PPA21854.1"/>
    <property type="gene ID" value="WBGene00111408"/>
</dbReference>
<dbReference type="AlphaFoldDB" id="A0A2A6BBT3"/>
<proteinExistence type="predicted"/>
<accession>A0A8R1YGY1</accession>
<organism evidence="2 3">
    <name type="scientific">Pristionchus pacificus</name>
    <name type="common">Parasitic nematode worm</name>
    <dbReference type="NCBI Taxonomy" id="54126"/>
    <lineage>
        <taxon>Eukaryota</taxon>
        <taxon>Metazoa</taxon>
        <taxon>Ecdysozoa</taxon>
        <taxon>Nematoda</taxon>
        <taxon>Chromadorea</taxon>
        <taxon>Rhabditida</taxon>
        <taxon>Rhabditina</taxon>
        <taxon>Diplogasteromorpha</taxon>
        <taxon>Diplogasteroidea</taxon>
        <taxon>Neodiplogasteridae</taxon>
        <taxon>Pristionchus</taxon>
    </lineage>
</organism>
<evidence type="ECO:0000256" key="1">
    <source>
        <dbReference type="SAM" id="MobiDB-lite"/>
    </source>
</evidence>
<sequence>MSLEEWLEIVTEEELKALGLVISELPTPSYIAPPCLDLQLYREEEKKKVLVLIKKFPGGEKKMIELKDITPLPSTTLSENVECEDFDTTPESDIGSEKIAHLRAERSTR</sequence>